<organism evidence="3 4">
    <name type="scientific">Paraconexibacter antarcticus</name>
    <dbReference type="NCBI Taxonomy" id="2949664"/>
    <lineage>
        <taxon>Bacteria</taxon>
        <taxon>Bacillati</taxon>
        <taxon>Actinomycetota</taxon>
        <taxon>Thermoleophilia</taxon>
        <taxon>Solirubrobacterales</taxon>
        <taxon>Paraconexibacteraceae</taxon>
        <taxon>Paraconexibacter</taxon>
    </lineage>
</organism>
<evidence type="ECO:0000313" key="4">
    <source>
        <dbReference type="Proteomes" id="UP001056035"/>
    </source>
</evidence>
<dbReference type="RefSeq" id="WP_254572523.1">
    <property type="nucleotide sequence ID" value="NZ_CP098502.1"/>
</dbReference>
<protein>
    <submittedName>
        <fullName evidence="3">Uncharacterized protein</fullName>
    </submittedName>
</protein>
<feature type="transmembrane region" description="Helical" evidence="2">
    <location>
        <begin position="16"/>
        <end position="41"/>
    </location>
</feature>
<feature type="compositionally biased region" description="Basic and acidic residues" evidence="1">
    <location>
        <begin position="57"/>
        <end position="66"/>
    </location>
</feature>
<reference evidence="3 4" key="1">
    <citation type="submission" date="2022-06" db="EMBL/GenBank/DDBJ databases">
        <title>Paraconexibacter antarcticus.</title>
        <authorList>
            <person name="Kim C.S."/>
        </authorList>
    </citation>
    <scope>NUCLEOTIDE SEQUENCE [LARGE SCALE GENOMIC DNA]</scope>
    <source>
        <strain evidence="3 4">02-257</strain>
    </source>
</reference>
<dbReference type="EMBL" id="CP098502">
    <property type="protein sequence ID" value="UTI65845.1"/>
    <property type="molecule type" value="Genomic_DNA"/>
</dbReference>
<evidence type="ECO:0000313" key="3">
    <source>
        <dbReference type="EMBL" id="UTI65845.1"/>
    </source>
</evidence>
<dbReference type="Proteomes" id="UP001056035">
    <property type="component" value="Chromosome"/>
</dbReference>
<keyword evidence="2" id="KW-1133">Transmembrane helix</keyword>
<proteinExistence type="predicted"/>
<evidence type="ECO:0000256" key="1">
    <source>
        <dbReference type="SAM" id="MobiDB-lite"/>
    </source>
</evidence>
<keyword evidence="2" id="KW-0472">Membrane</keyword>
<evidence type="ECO:0000256" key="2">
    <source>
        <dbReference type="SAM" id="Phobius"/>
    </source>
</evidence>
<name>A0ABY5DWH9_9ACTN</name>
<feature type="region of interest" description="Disordered" evidence="1">
    <location>
        <begin position="45"/>
        <end position="79"/>
    </location>
</feature>
<accession>A0ABY5DWH9</accession>
<keyword evidence="4" id="KW-1185">Reference proteome</keyword>
<sequence length="101" mass="10549">MTTPLLLAAVLPFPPFWWVLAIPATVFATWIAVLVLVVRLARLAGSRDPRPGAPPRWRPDGAHRWGSDAGTGWPADSGWGTDCGAGFDSSSSTGADSGSSC</sequence>
<gene>
    <name evidence="3" type="ORF">NBH00_06410</name>
</gene>
<keyword evidence="2" id="KW-0812">Transmembrane</keyword>